<evidence type="ECO:0000313" key="2">
    <source>
        <dbReference type="EMBL" id="GAA5342321.1"/>
    </source>
</evidence>
<feature type="region of interest" description="Disordered" evidence="1">
    <location>
        <begin position="54"/>
        <end position="77"/>
    </location>
</feature>
<organism evidence="2 3">
    <name type="scientific">Brevibacterium ammoniilyticum</name>
    <dbReference type="NCBI Taxonomy" id="1046555"/>
    <lineage>
        <taxon>Bacteria</taxon>
        <taxon>Bacillati</taxon>
        <taxon>Actinomycetota</taxon>
        <taxon>Actinomycetes</taxon>
        <taxon>Micrococcales</taxon>
        <taxon>Brevibacteriaceae</taxon>
        <taxon>Brevibacterium</taxon>
    </lineage>
</organism>
<feature type="compositionally biased region" description="Acidic residues" evidence="1">
    <location>
        <begin position="56"/>
        <end position="71"/>
    </location>
</feature>
<dbReference type="Proteomes" id="UP001498935">
    <property type="component" value="Unassembled WGS sequence"/>
</dbReference>
<keyword evidence="3" id="KW-1185">Reference proteome</keyword>
<dbReference type="EMBL" id="BAABNP010000022">
    <property type="protein sequence ID" value="GAA5342321.1"/>
    <property type="molecule type" value="Genomic_DNA"/>
</dbReference>
<evidence type="ECO:0000313" key="3">
    <source>
        <dbReference type="Proteomes" id="UP001498935"/>
    </source>
</evidence>
<gene>
    <name evidence="2" type="ORF">KACC15558_33620</name>
</gene>
<protein>
    <submittedName>
        <fullName evidence="2">Uncharacterized protein</fullName>
    </submittedName>
</protein>
<comment type="caution">
    <text evidence="2">The sequence shown here is derived from an EMBL/GenBank/DDBJ whole genome shotgun (WGS) entry which is preliminary data.</text>
</comment>
<evidence type="ECO:0000256" key="1">
    <source>
        <dbReference type="SAM" id="MobiDB-lite"/>
    </source>
</evidence>
<proteinExistence type="predicted"/>
<name>A0ABP9UBL0_9MICO</name>
<reference evidence="2 3" key="1">
    <citation type="submission" date="2024-02" db="EMBL/GenBank/DDBJ databases">
        <title>Characterization of antibiotic resistant novel bacterial strains and their environmental applications.</title>
        <authorList>
            <person name="Manzoor S."/>
            <person name="Abbas S."/>
            <person name="Arshad M."/>
            <person name="Li W.J."/>
            <person name="Ahmed I."/>
        </authorList>
    </citation>
    <scope>NUCLEOTIDE SEQUENCE [LARGE SCALE GENOMIC DNA]</scope>
    <source>
        <strain evidence="2 3">KACC 15558</strain>
    </source>
</reference>
<sequence length="77" mass="7372">MRSCGIFFATGAEVGAGAEFPDLSAAGVVGEPDAAAAEVDAAVADAGVAVAGAGVEESDVDESAADFEGSEDVMPPP</sequence>
<accession>A0ABP9UBL0</accession>